<dbReference type="AlphaFoldDB" id="A0A0G1HS44"/>
<reference evidence="1 2" key="1">
    <citation type="journal article" date="2015" name="Nature">
        <title>rRNA introns, odd ribosomes, and small enigmatic genomes across a large radiation of phyla.</title>
        <authorList>
            <person name="Brown C.T."/>
            <person name="Hug L.A."/>
            <person name="Thomas B.C."/>
            <person name="Sharon I."/>
            <person name="Castelle C.J."/>
            <person name="Singh A."/>
            <person name="Wilkins M.J."/>
            <person name="Williams K.H."/>
            <person name="Banfield J.F."/>
        </authorList>
    </citation>
    <scope>NUCLEOTIDE SEQUENCE [LARGE SCALE GENOMIC DNA]</scope>
</reference>
<proteinExistence type="predicted"/>
<organism evidence="1 2">
    <name type="scientific">Candidatus Collierbacteria bacterium GW2011_GWC2_44_18</name>
    <dbReference type="NCBI Taxonomy" id="1618392"/>
    <lineage>
        <taxon>Bacteria</taxon>
        <taxon>Candidatus Collieribacteriota</taxon>
    </lineage>
</organism>
<accession>A0A0G1HS44</accession>
<gene>
    <name evidence="1" type="ORF">UW41_C0002G0036</name>
</gene>
<comment type="caution">
    <text evidence="1">The sequence shown here is derived from an EMBL/GenBank/DDBJ whole genome shotgun (WGS) entry which is preliminary data.</text>
</comment>
<dbReference type="STRING" id="1618392.UW41_C0002G0036"/>
<protein>
    <submittedName>
        <fullName evidence="1">Uncharacterized protein</fullName>
    </submittedName>
</protein>
<evidence type="ECO:0000313" key="1">
    <source>
        <dbReference type="EMBL" id="KKT49760.1"/>
    </source>
</evidence>
<sequence length="168" mass="18679">MPQLTGKQILAALMKEPEYSAMPEQILAAMEPFMLALPEVLKDLLDTPVTMRSIMDSKLIFLRYCMANDYVKKTMTVTEVGPAGKVFKVDSMAGMMQSMLESVIEMLDEATKDIPALLRAQGLTEDQMMAHPKGVGLKPDLLKRYRTGSLTIADLLVKQPMVIIKNTN</sequence>
<evidence type="ECO:0000313" key="2">
    <source>
        <dbReference type="Proteomes" id="UP000034172"/>
    </source>
</evidence>
<dbReference type="Proteomes" id="UP000034172">
    <property type="component" value="Unassembled WGS sequence"/>
</dbReference>
<name>A0A0G1HS44_9BACT</name>
<dbReference type="EMBL" id="LCIE01000002">
    <property type="protein sequence ID" value="KKT49760.1"/>
    <property type="molecule type" value="Genomic_DNA"/>
</dbReference>